<keyword evidence="1" id="KW-0732">Signal</keyword>
<protein>
    <recommendedName>
        <fullName evidence="4">Extracellular solute-binding protein</fullName>
    </recommendedName>
</protein>
<feature type="signal peptide" evidence="1">
    <location>
        <begin position="1"/>
        <end position="24"/>
    </location>
</feature>
<dbReference type="RefSeq" id="WP_136410739.1">
    <property type="nucleotide sequence ID" value="NZ_CP039393.1"/>
</dbReference>
<dbReference type="Proteomes" id="UP000297031">
    <property type="component" value="Chromosome"/>
</dbReference>
<proteinExistence type="predicted"/>
<keyword evidence="3" id="KW-1185">Reference proteome</keyword>
<evidence type="ECO:0000313" key="3">
    <source>
        <dbReference type="Proteomes" id="UP000297031"/>
    </source>
</evidence>
<gene>
    <name evidence="2" type="ORF">E7746_10430</name>
</gene>
<sequence length="157" mass="17379">MKKNLLWMLAACMLAMVTVSCSNDDNYVEEPTGPRLENGKVVMGSGASRAEIAYVPANMDELPEWLQEDILTETAQGVGYLLCEGTWDGQHAYFFWHGFSSTLGVFISDENVCLALYGGNPNDPEFIEKGGGWDNWTCLALHYPIGKEAEESEEAEE</sequence>
<dbReference type="PROSITE" id="PS51257">
    <property type="entry name" value="PROKAR_LIPOPROTEIN"/>
    <property type="match status" value="1"/>
</dbReference>
<reference evidence="2 3" key="1">
    <citation type="submission" date="2019-02" db="EMBL/GenBank/DDBJ databases">
        <title>Isolation and identification of novel species under the genus Muribaculum.</title>
        <authorList>
            <person name="Miyake S."/>
            <person name="Ding Y."/>
            <person name="Low A."/>
            <person name="Soh M."/>
            <person name="Seedorf H."/>
        </authorList>
    </citation>
    <scope>NUCLEOTIDE SEQUENCE [LARGE SCALE GENOMIC DNA]</scope>
    <source>
        <strain evidence="2 3">TLL-A4</strain>
    </source>
</reference>
<feature type="chain" id="PRO_5020929934" description="Extracellular solute-binding protein" evidence="1">
    <location>
        <begin position="25"/>
        <end position="157"/>
    </location>
</feature>
<evidence type="ECO:0000313" key="2">
    <source>
        <dbReference type="EMBL" id="QCD36265.1"/>
    </source>
</evidence>
<name>A0A4P7VPC3_9BACT</name>
<organism evidence="2 3">
    <name type="scientific">Muribaculum gordoncarteri</name>
    <dbReference type="NCBI Taxonomy" id="2530390"/>
    <lineage>
        <taxon>Bacteria</taxon>
        <taxon>Pseudomonadati</taxon>
        <taxon>Bacteroidota</taxon>
        <taxon>Bacteroidia</taxon>
        <taxon>Bacteroidales</taxon>
        <taxon>Muribaculaceae</taxon>
        <taxon>Muribaculum</taxon>
    </lineage>
</organism>
<dbReference type="AlphaFoldDB" id="A0A4P7VPC3"/>
<dbReference type="EMBL" id="CP039393">
    <property type="protein sequence ID" value="QCD36265.1"/>
    <property type="molecule type" value="Genomic_DNA"/>
</dbReference>
<evidence type="ECO:0000256" key="1">
    <source>
        <dbReference type="SAM" id="SignalP"/>
    </source>
</evidence>
<accession>A0A4P7VPC3</accession>
<dbReference type="KEGG" id="mgod:E7746_10430"/>
<evidence type="ECO:0008006" key="4">
    <source>
        <dbReference type="Google" id="ProtNLM"/>
    </source>
</evidence>